<protein>
    <submittedName>
        <fullName evidence="6">CvpA family protein</fullName>
    </submittedName>
</protein>
<dbReference type="GO" id="GO:0016020">
    <property type="term" value="C:membrane"/>
    <property type="evidence" value="ECO:0007669"/>
    <property type="project" value="UniProtKB-SubCell"/>
</dbReference>
<comment type="caution">
    <text evidence="6">The sequence shown here is derived from an EMBL/GenBank/DDBJ whole genome shotgun (WGS) entry which is preliminary data.</text>
</comment>
<keyword evidence="3 5" id="KW-1133">Transmembrane helix</keyword>
<organism evidence="6 7">
    <name type="scientific">Paraflavisolibacter caeni</name>
    <dbReference type="NCBI Taxonomy" id="2982496"/>
    <lineage>
        <taxon>Bacteria</taxon>
        <taxon>Pseudomonadati</taxon>
        <taxon>Bacteroidota</taxon>
        <taxon>Chitinophagia</taxon>
        <taxon>Chitinophagales</taxon>
        <taxon>Chitinophagaceae</taxon>
        <taxon>Paraflavisolibacter</taxon>
    </lineage>
</organism>
<evidence type="ECO:0000256" key="4">
    <source>
        <dbReference type="ARBA" id="ARBA00023136"/>
    </source>
</evidence>
<dbReference type="EMBL" id="JAOTIF010000022">
    <property type="protein sequence ID" value="MCU7551678.1"/>
    <property type="molecule type" value="Genomic_DNA"/>
</dbReference>
<sequence>MFLDIIVLILLILALFKGWGNGLIVGVFSFLAFVIGLAIAMKLSKVAQTYIGEYFNVSDQWLPIVAFAVVFLIVVILVRLGAKAIESVIEVAQLGWVNKIGGILLYTVIYLFIFSLLLSYAGQLHLLKEETLEASQSYPFIHPIAPAIMNVVGAVLPFFKDLF</sequence>
<keyword evidence="4 5" id="KW-0472">Membrane</keyword>
<dbReference type="Proteomes" id="UP001155483">
    <property type="component" value="Unassembled WGS sequence"/>
</dbReference>
<dbReference type="PANTHER" id="PTHR37306">
    <property type="entry name" value="COLICIN V PRODUCTION PROTEIN"/>
    <property type="match status" value="1"/>
</dbReference>
<evidence type="ECO:0000313" key="7">
    <source>
        <dbReference type="Proteomes" id="UP001155483"/>
    </source>
</evidence>
<name>A0A9X3BJV4_9BACT</name>
<dbReference type="Pfam" id="PF02674">
    <property type="entry name" value="Colicin_V"/>
    <property type="match status" value="1"/>
</dbReference>
<feature type="transmembrane region" description="Helical" evidence="5">
    <location>
        <begin position="7"/>
        <end position="40"/>
    </location>
</feature>
<evidence type="ECO:0000313" key="6">
    <source>
        <dbReference type="EMBL" id="MCU7551678.1"/>
    </source>
</evidence>
<reference evidence="6" key="1">
    <citation type="submission" date="2022-09" db="EMBL/GenBank/DDBJ databases">
        <authorList>
            <person name="Yuan C."/>
            <person name="Ke Z."/>
        </authorList>
    </citation>
    <scope>NUCLEOTIDE SEQUENCE</scope>
    <source>
        <strain evidence="6">LB-8</strain>
    </source>
</reference>
<reference evidence="6" key="2">
    <citation type="submission" date="2023-04" db="EMBL/GenBank/DDBJ databases">
        <title>Paracnuella aquatica gen. nov., sp. nov., a member of the family Chitinophagaceae isolated from a hot spring.</title>
        <authorList>
            <person name="Wang C."/>
        </authorList>
    </citation>
    <scope>NUCLEOTIDE SEQUENCE</scope>
    <source>
        <strain evidence="6">LB-8</strain>
    </source>
</reference>
<gene>
    <name evidence="6" type="ORF">OCK74_21335</name>
</gene>
<evidence type="ECO:0000256" key="5">
    <source>
        <dbReference type="SAM" id="Phobius"/>
    </source>
</evidence>
<dbReference type="GO" id="GO:0009403">
    <property type="term" value="P:toxin biosynthetic process"/>
    <property type="evidence" value="ECO:0007669"/>
    <property type="project" value="InterPro"/>
</dbReference>
<dbReference type="AlphaFoldDB" id="A0A9X3BJV4"/>
<comment type="subcellular location">
    <subcellularLocation>
        <location evidence="1">Membrane</location>
        <topology evidence="1">Multi-pass membrane protein</topology>
    </subcellularLocation>
</comment>
<evidence type="ECO:0000256" key="2">
    <source>
        <dbReference type="ARBA" id="ARBA00022692"/>
    </source>
</evidence>
<feature type="transmembrane region" description="Helical" evidence="5">
    <location>
        <begin position="60"/>
        <end position="82"/>
    </location>
</feature>
<keyword evidence="7" id="KW-1185">Reference proteome</keyword>
<evidence type="ECO:0000256" key="3">
    <source>
        <dbReference type="ARBA" id="ARBA00022989"/>
    </source>
</evidence>
<keyword evidence="2 5" id="KW-0812">Transmembrane</keyword>
<evidence type="ECO:0000256" key="1">
    <source>
        <dbReference type="ARBA" id="ARBA00004141"/>
    </source>
</evidence>
<accession>A0A9X3BJV4</accession>
<dbReference type="PANTHER" id="PTHR37306:SF1">
    <property type="entry name" value="COLICIN V PRODUCTION PROTEIN"/>
    <property type="match status" value="1"/>
</dbReference>
<dbReference type="RefSeq" id="WP_279299114.1">
    <property type="nucleotide sequence ID" value="NZ_JAOTIF010000022.1"/>
</dbReference>
<proteinExistence type="predicted"/>
<dbReference type="InterPro" id="IPR003825">
    <property type="entry name" value="Colicin-V_CvpA"/>
</dbReference>
<feature type="transmembrane region" description="Helical" evidence="5">
    <location>
        <begin position="140"/>
        <end position="159"/>
    </location>
</feature>
<feature type="transmembrane region" description="Helical" evidence="5">
    <location>
        <begin position="103"/>
        <end position="120"/>
    </location>
</feature>